<feature type="transmembrane region" description="Helical" evidence="8">
    <location>
        <begin position="590"/>
        <end position="619"/>
    </location>
</feature>
<evidence type="ECO:0000259" key="9">
    <source>
        <dbReference type="PROSITE" id="PS50893"/>
    </source>
</evidence>
<dbReference type="Pfam" id="PF01061">
    <property type="entry name" value="ABC2_membrane"/>
    <property type="match status" value="1"/>
</dbReference>
<dbReference type="GO" id="GO:0016020">
    <property type="term" value="C:membrane"/>
    <property type="evidence" value="ECO:0007669"/>
    <property type="project" value="UniProtKB-SubCell"/>
</dbReference>
<evidence type="ECO:0000256" key="4">
    <source>
        <dbReference type="ARBA" id="ARBA00022741"/>
    </source>
</evidence>
<keyword evidence="5" id="KW-0067">ATP-binding</keyword>
<accession>A0A7S2GEP1</accession>
<feature type="domain" description="ABC transporter" evidence="9">
    <location>
        <begin position="23"/>
        <end position="272"/>
    </location>
</feature>
<evidence type="ECO:0000256" key="8">
    <source>
        <dbReference type="SAM" id="Phobius"/>
    </source>
</evidence>
<dbReference type="InterPro" id="IPR003439">
    <property type="entry name" value="ABC_transporter-like_ATP-bd"/>
</dbReference>
<evidence type="ECO:0000256" key="5">
    <source>
        <dbReference type="ARBA" id="ARBA00022840"/>
    </source>
</evidence>
<dbReference type="SMART" id="SM00382">
    <property type="entry name" value="AAA"/>
    <property type="match status" value="1"/>
</dbReference>
<dbReference type="GO" id="GO:0016887">
    <property type="term" value="F:ATP hydrolysis activity"/>
    <property type="evidence" value="ECO:0007669"/>
    <property type="project" value="InterPro"/>
</dbReference>
<evidence type="ECO:0000256" key="6">
    <source>
        <dbReference type="ARBA" id="ARBA00022989"/>
    </source>
</evidence>
<keyword evidence="7 8" id="KW-0472">Membrane</keyword>
<dbReference type="PROSITE" id="PS00211">
    <property type="entry name" value="ABC_TRANSPORTER_1"/>
    <property type="match status" value="1"/>
</dbReference>
<evidence type="ECO:0000256" key="1">
    <source>
        <dbReference type="ARBA" id="ARBA00004141"/>
    </source>
</evidence>
<keyword evidence="4" id="KW-0547">Nucleotide-binding</keyword>
<feature type="transmembrane region" description="Helical" evidence="8">
    <location>
        <begin position="479"/>
        <end position="500"/>
    </location>
</feature>
<dbReference type="InterPro" id="IPR003593">
    <property type="entry name" value="AAA+_ATPase"/>
</dbReference>
<reference evidence="10" key="1">
    <citation type="submission" date="2021-01" db="EMBL/GenBank/DDBJ databases">
        <authorList>
            <person name="Corre E."/>
            <person name="Pelletier E."/>
            <person name="Niang G."/>
            <person name="Scheremetjew M."/>
            <person name="Finn R."/>
            <person name="Kale V."/>
            <person name="Holt S."/>
            <person name="Cochrane G."/>
            <person name="Meng A."/>
            <person name="Brown T."/>
            <person name="Cohen L."/>
        </authorList>
    </citation>
    <scope>NUCLEOTIDE SEQUENCE</scope>
    <source>
        <strain evidence="10">CCMP1381</strain>
    </source>
</reference>
<keyword evidence="2" id="KW-0813">Transport</keyword>
<feature type="transmembrane region" description="Helical" evidence="8">
    <location>
        <begin position="374"/>
        <end position="391"/>
    </location>
</feature>
<dbReference type="InterPro" id="IPR013525">
    <property type="entry name" value="ABC2_TM"/>
</dbReference>
<dbReference type="Pfam" id="PF00005">
    <property type="entry name" value="ABC_tran"/>
    <property type="match status" value="1"/>
</dbReference>
<proteinExistence type="predicted"/>
<name>A0A7S2GEP1_9STRA</name>
<evidence type="ECO:0000256" key="2">
    <source>
        <dbReference type="ARBA" id="ARBA00022448"/>
    </source>
</evidence>
<dbReference type="SUPFAM" id="SSF52540">
    <property type="entry name" value="P-loop containing nucleoside triphosphate hydrolases"/>
    <property type="match status" value="1"/>
</dbReference>
<dbReference type="InterPro" id="IPR027417">
    <property type="entry name" value="P-loop_NTPase"/>
</dbReference>
<dbReference type="InterPro" id="IPR017871">
    <property type="entry name" value="ABC_transporter-like_CS"/>
</dbReference>
<keyword evidence="3 8" id="KW-0812">Transmembrane</keyword>
<comment type="subcellular location">
    <subcellularLocation>
        <location evidence="1">Membrane</location>
        <topology evidence="1">Multi-pass membrane protein</topology>
    </subcellularLocation>
</comment>
<dbReference type="AlphaFoldDB" id="A0A7S2GEP1"/>
<feature type="transmembrane region" description="Helical" evidence="8">
    <location>
        <begin position="512"/>
        <end position="531"/>
    </location>
</feature>
<dbReference type="PANTHER" id="PTHR48041:SF91">
    <property type="entry name" value="ABC TRANSPORTER G FAMILY MEMBER 28"/>
    <property type="match status" value="1"/>
</dbReference>
<dbReference type="PANTHER" id="PTHR48041">
    <property type="entry name" value="ABC TRANSPORTER G FAMILY MEMBER 28"/>
    <property type="match status" value="1"/>
</dbReference>
<feature type="transmembrane region" description="Helical" evidence="8">
    <location>
        <begin position="538"/>
        <end position="556"/>
    </location>
</feature>
<feature type="transmembrane region" description="Helical" evidence="8">
    <location>
        <begin position="397"/>
        <end position="419"/>
    </location>
</feature>
<evidence type="ECO:0000256" key="7">
    <source>
        <dbReference type="ARBA" id="ARBA00023136"/>
    </source>
</evidence>
<dbReference type="GO" id="GO:0140359">
    <property type="term" value="F:ABC-type transporter activity"/>
    <property type="evidence" value="ECO:0007669"/>
    <property type="project" value="InterPro"/>
</dbReference>
<dbReference type="PROSITE" id="PS50893">
    <property type="entry name" value="ABC_TRANSPORTER_2"/>
    <property type="match status" value="1"/>
</dbReference>
<dbReference type="InterPro" id="IPR050352">
    <property type="entry name" value="ABCG_transporters"/>
</dbReference>
<sequence>MEMASHQVMTSPEPESDDVGVAITFEDVRYSVPVDKKVNEHGVLEILHGISGCFLPGRMACLMGPSGSGKSTLLDLLAGRKNSGTTTGSILMNGTKPTEDDLRNIVGYVEQFDTLVGELTVYQMLLYTAELKLPATATAQDRRERVEEVIDMLDLGKCSDTVIGSDLQRGISGGQAKRVNIGLALITRPKVLLLDEPTSGLDSRTANEVVDLLRKLCREGQRTVLCTVHSPSGHAFAMFEDLLMLHEGRPIYDGSLGNAQTYFEGLGQEYEAACSLPEWLVDITSDLPNQYKSSNDLPNVEETEAINKTDFAAEYAKSEIRSQAEKHRQNNAKVVSSVKNHVYTPPSSFSKLMTLLKFRMTAHYKDGQFLGTRLGDKIFFGLLILSLYWGIGDDPDPQAITSTATLMYFIAALCGYGAAAFVPSLTLERALYYRELADGCYTPIVYFAAKFIEEGIIATVTSLMFTVIIYFACNLQGSFLILAVTYYLTTMMGIILAYAVAALVPTMEAANAILPTLVTMWMYFGGLFIVFDKIPRGWYWFSWTSFLRYAWGAMMINQFGGTDTGSAQIFVDSDGTPIDVLEFFGMEGSIMGSVGSCIGLLCVLIGFFSVVAILALTYVRHDKR</sequence>
<feature type="transmembrane region" description="Helical" evidence="8">
    <location>
        <begin position="455"/>
        <end position="472"/>
    </location>
</feature>
<evidence type="ECO:0000256" key="3">
    <source>
        <dbReference type="ARBA" id="ARBA00022692"/>
    </source>
</evidence>
<gene>
    <name evidence="10" type="ORF">DSPE1174_LOCUS20756</name>
</gene>
<keyword evidence="6 8" id="KW-1133">Transmembrane helix</keyword>
<dbReference type="Gene3D" id="3.40.50.300">
    <property type="entry name" value="P-loop containing nucleotide triphosphate hydrolases"/>
    <property type="match status" value="1"/>
</dbReference>
<evidence type="ECO:0000313" key="10">
    <source>
        <dbReference type="EMBL" id="CAD9449446.1"/>
    </source>
</evidence>
<dbReference type="EMBL" id="HBGS01040385">
    <property type="protein sequence ID" value="CAD9449446.1"/>
    <property type="molecule type" value="Transcribed_RNA"/>
</dbReference>
<organism evidence="10">
    <name type="scientific">Octactis speculum</name>
    <dbReference type="NCBI Taxonomy" id="3111310"/>
    <lineage>
        <taxon>Eukaryota</taxon>
        <taxon>Sar</taxon>
        <taxon>Stramenopiles</taxon>
        <taxon>Ochrophyta</taxon>
        <taxon>Dictyochophyceae</taxon>
        <taxon>Dictyochales</taxon>
        <taxon>Dictyochaceae</taxon>
        <taxon>Octactis</taxon>
    </lineage>
</organism>
<dbReference type="GO" id="GO:0005524">
    <property type="term" value="F:ATP binding"/>
    <property type="evidence" value="ECO:0007669"/>
    <property type="project" value="UniProtKB-KW"/>
</dbReference>
<dbReference type="CDD" id="cd03213">
    <property type="entry name" value="ABCG_EPDR"/>
    <property type="match status" value="1"/>
</dbReference>
<protein>
    <recommendedName>
        <fullName evidence="9">ABC transporter domain-containing protein</fullName>
    </recommendedName>
</protein>